<evidence type="ECO:0000313" key="2">
    <source>
        <dbReference type="Proteomes" id="UP000005239"/>
    </source>
</evidence>
<dbReference type="Proteomes" id="UP000005239">
    <property type="component" value="Unassembled WGS sequence"/>
</dbReference>
<name>A0A2A6BCP5_PRIPA</name>
<organism evidence="1 2">
    <name type="scientific">Pristionchus pacificus</name>
    <name type="common">Parasitic nematode worm</name>
    <dbReference type="NCBI Taxonomy" id="54126"/>
    <lineage>
        <taxon>Eukaryota</taxon>
        <taxon>Metazoa</taxon>
        <taxon>Ecdysozoa</taxon>
        <taxon>Nematoda</taxon>
        <taxon>Chromadorea</taxon>
        <taxon>Rhabditida</taxon>
        <taxon>Rhabditina</taxon>
        <taxon>Diplogasteromorpha</taxon>
        <taxon>Diplogasteroidea</taxon>
        <taxon>Neodiplogasteridae</taxon>
        <taxon>Pristionchus</taxon>
    </lineage>
</organism>
<protein>
    <submittedName>
        <fullName evidence="1">Uncharacterized protein</fullName>
    </submittedName>
</protein>
<proteinExistence type="predicted"/>
<dbReference type="AlphaFoldDB" id="A0A2A6BCP5"/>
<reference evidence="2" key="1">
    <citation type="journal article" date="2008" name="Nat. Genet.">
        <title>The Pristionchus pacificus genome provides a unique perspective on nematode lifestyle and parasitism.</title>
        <authorList>
            <person name="Dieterich C."/>
            <person name="Clifton S.W."/>
            <person name="Schuster L.N."/>
            <person name="Chinwalla A."/>
            <person name="Delehaunty K."/>
            <person name="Dinkelacker I."/>
            <person name="Fulton L."/>
            <person name="Fulton R."/>
            <person name="Godfrey J."/>
            <person name="Minx P."/>
            <person name="Mitreva M."/>
            <person name="Roeseler W."/>
            <person name="Tian H."/>
            <person name="Witte H."/>
            <person name="Yang S.P."/>
            <person name="Wilson R.K."/>
            <person name="Sommer R.J."/>
        </authorList>
    </citation>
    <scope>NUCLEOTIDE SEQUENCE [LARGE SCALE GENOMIC DNA]</scope>
    <source>
        <strain evidence="2">PS312</strain>
    </source>
</reference>
<reference evidence="1" key="2">
    <citation type="submission" date="2022-06" db="UniProtKB">
        <authorList>
            <consortium name="EnsemblMetazoa"/>
        </authorList>
    </citation>
    <scope>IDENTIFICATION</scope>
    <source>
        <strain evidence="1">PS312</strain>
    </source>
</reference>
<accession>A0A2A6BCP5</accession>
<accession>A0A8R1UWR3</accession>
<dbReference type="EnsemblMetazoa" id="PPA38889.1">
    <property type="protein sequence ID" value="PPA38889.1"/>
    <property type="gene ID" value="WBGene00277258"/>
</dbReference>
<sequence length="114" mass="13489">MPLPQWFDWTEFNMFITHIWISFCEKFGKAPVNNPNNVNTMENIDEQLDVVTIPQYDDNEDDIEVVVNPRRPGSPSIWDLSREENEFYWGARGRTKPSPGEPIPMKVYVPRYRQ</sequence>
<gene>
    <name evidence="1" type="primary">WBGene00277258</name>
</gene>
<evidence type="ECO:0000313" key="1">
    <source>
        <dbReference type="EnsemblMetazoa" id="PPA38889.1"/>
    </source>
</evidence>
<keyword evidence="2" id="KW-1185">Reference proteome</keyword>